<dbReference type="Proteomes" id="UP000693970">
    <property type="component" value="Unassembled WGS sequence"/>
</dbReference>
<dbReference type="OrthoDB" id="10641468at2759"/>
<gene>
    <name evidence="2" type="ORF">IV203_016393</name>
</gene>
<organism evidence="2 3">
    <name type="scientific">Nitzschia inconspicua</name>
    <dbReference type="NCBI Taxonomy" id="303405"/>
    <lineage>
        <taxon>Eukaryota</taxon>
        <taxon>Sar</taxon>
        <taxon>Stramenopiles</taxon>
        <taxon>Ochrophyta</taxon>
        <taxon>Bacillariophyta</taxon>
        <taxon>Bacillariophyceae</taxon>
        <taxon>Bacillariophycidae</taxon>
        <taxon>Bacillariales</taxon>
        <taxon>Bacillariaceae</taxon>
        <taxon>Nitzschia</taxon>
    </lineage>
</organism>
<dbReference type="EMBL" id="JAGRRH010000020">
    <property type="protein sequence ID" value="KAG7347688.1"/>
    <property type="molecule type" value="Genomic_DNA"/>
</dbReference>
<evidence type="ECO:0000313" key="2">
    <source>
        <dbReference type="EMBL" id="KAG7347688.1"/>
    </source>
</evidence>
<proteinExistence type="predicted"/>
<comment type="caution">
    <text evidence="2">The sequence shown here is derived from an EMBL/GenBank/DDBJ whole genome shotgun (WGS) entry which is preliminary data.</text>
</comment>
<sequence>MSQSPERCQPSSTSRCHRRVRTIRSFDDNRGTPPPPTPSYRKILVGTLCFSVPTLLLYSWQSTHQWNFNVVSDTIFQGHGADRSITINSTFHFCTESHVSTAKQKMNHDYRSNDGSPMESSLELFYQCAGPTYDEFASTLQQYVYHQSRISDNNEKNAADTQRLKRQRSVSSNKKCSSIRAESLPTSSFWGRRHSPLPDNTTILALGNSHLRQISKTLACQYSASSSALASIRFLPSLQSLIYDPTDLSDPHNSDGFVLEFDNGAQWISITNTVLVYSAQWKALLEEFLLMDRLDDVTAIVLGKFTTYNEARHTNFERTMKMEQEAYTELQRRWQQQKLKEKVLTLERRTSHTAIDEDSDDLENLLLVDFASIPPPDLVDIARVYRGPIVSVNMFSKSDELRAKQSYQIYQEECELGAGDNVNQNVYLVNGRRYIDQLHMECGSDDKTVLGTCHESEPLDTNLSPSSSEGRPVPDSTAVLSDGPAVTGRRHRDPSDMHRCAGDKGGDADLIAWDIIEGLHWIMTETKSG</sequence>
<protein>
    <submittedName>
        <fullName evidence="2">Uncharacterized protein</fullName>
    </submittedName>
</protein>
<evidence type="ECO:0000313" key="3">
    <source>
        <dbReference type="Proteomes" id="UP000693970"/>
    </source>
</evidence>
<keyword evidence="3" id="KW-1185">Reference proteome</keyword>
<reference evidence="2" key="2">
    <citation type="submission" date="2021-04" db="EMBL/GenBank/DDBJ databases">
        <authorList>
            <person name="Podell S."/>
        </authorList>
    </citation>
    <scope>NUCLEOTIDE SEQUENCE</scope>
    <source>
        <strain evidence="2">Hildebrandi</strain>
    </source>
</reference>
<name>A0A9K3KRD5_9STRA</name>
<evidence type="ECO:0000256" key="1">
    <source>
        <dbReference type="SAM" id="MobiDB-lite"/>
    </source>
</evidence>
<dbReference type="AlphaFoldDB" id="A0A9K3KRD5"/>
<reference evidence="2" key="1">
    <citation type="journal article" date="2021" name="Sci. Rep.">
        <title>Diploid genomic architecture of Nitzschia inconspicua, an elite biomass production diatom.</title>
        <authorList>
            <person name="Oliver A."/>
            <person name="Podell S."/>
            <person name="Pinowska A."/>
            <person name="Traller J.C."/>
            <person name="Smith S.R."/>
            <person name="McClure R."/>
            <person name="Beliaev A."/>
            <person name="Bohutskyi P."/>
            <person name="Hill E.A."/>
            <person name="Rabines A."/>
            <person name="Zheng H."/>
            <person name="Allen L.Z."/>
            <person name="Kuo A."/>
            <person name="Grigoriev I.V."/>
            <person name="Allen A.E."/>
            <person name="Hazlebeck D."/>
            <person name="Allen E.E."/>
        </authorList>
    </citation>
    <scope>NUCLEOTIDE SEQUENCE</scope>
    <source>
        <strain evidence="2">Hildebrandi</strain>
    </source>
</reference>
<feature type="region of interest" description="Disordered" evidence="1">
    <location>
        <begin position="154"/>
        <end position="179"/>
    </location>
</feature>
<feature type="compositionally biased region" description="Polar residues" evidence="1">
    <location>
        <begin position="459"/>
        <end position="469"/>
    </location>
</feature>
<accession>A0A9K3KRD5</accession>
<feature type="region of interest" description="Disordered" evidence="1">
    <location>
        <begin position="454"/>
        <end position="501"/>
    </location>
</feature>